<gene>
    <name evidence="2" type="ORF">K491DRAFT_778003</name>
</gene>
<evidence type="ECO:0000313" key="3">
    <source>
        <dbReference type="Proteomes" id="UP000799324"/>
    </source>
</evidence>
<keyword evidence="1" id="KW-0812">Transmembrane</keyword>
<proteinExistence type="predicted"/>
<dbReference type="EMBL" id="MU004336">
    <property type="protein sequence ID" value="KAF2656469.1"/>
    <property type="molecule type" value="Genomic_DNA"/>
</dbReference>
<dbReference type="OrthoDB" id="3756103at2759"/>
<feature type="transmembrane region" description="Helical" evidence="1">
    <location>
        <begin position="6"/>
        <end position="23"/>
    </location>
</feature>
<keyword evidence="3" id="KW-1185">Reference proteome</keyword>
<dbReference type="Proteomes" id="UP000799324">
    <property type="component" value="Unassembled WGS sequence"/>
</dbReference>
<reference evidence="2" key="1">
    <citation type="journal article" date="2020" name="Stud. Mycol.">
        <title>101 Dothideomycetes genomes: a test case for predicting lifestyles and emergence of pathogens.</title>
        <authorList>
            <person name="Haridas S."/>
            <person name="Albert R."/>
            <person name="Binder M."/>
            <person name="Bloem J."/>
            <person name="Labutti K."/>
            <person name="Salamov A."/>
            <person name="Andreopoulos B."/>
            <person name="Baker S."/>
            <person name="Barry K."/>
            <person name="Bills G."/>
            <person name="Bluhm B."/>
            <person name="Cannon C."/>
            <person name="Castanera R."/>
            <person name="Culley D."/>
            <person name="Daum C."/>
            <person name="Ezra D."/>
            <person name="Gonzalez J."/>
            <person name="Henrissat B."/>
            <person name="Kuo A."/>
            <person name="Liang C."/>
            <person name="Lipzen A."/>
            <person name="Lutzoni F."/>
            <person name="Magnuson J."/>
            <person name="Mondo S."/>
            <person name="Nolan M."/>
            <person name="Ohm R."/>
            <person name="Pangilinan J."/>
            <person name="Park H.-J."/>
            <person name="Ramirez L."/>
            <person name="Alfaro M."/>
            <person name="Sun H."/>
            <person name="Tritt A."/>
            <person name="Yoshinaga Y."/>
            <person name="Zwiers L.-H."/>
            <person name="Turgeon B."/>
            <person name="Goodwin S."/>
            <person name="Spatafora J."/>
            <person name="Crous P."/>
            <person name="Grigoriev I."/>
        </authorList>
    </citation>
    <scope>NUCLEOTIDE SEQUENCE</scope>
    <source>
        <strain evidence="2">CBS 122681</strain>
    </source>
</reference>
<keyword evidence="1" id="KW-1133">Transmembrane helix</keyword>
<sequence>MAHLSVIYCVVVGLALGSLLVVLRPKHRLETQNHTDEDQTYSPNHEAARGTVLIRRQVLRKQTPIPTTVGSTQDEILKDGPSPERSTFFVLPLEIRDQIYEIVMEDLPTRLSINNSTTINHKVLLPKVLPSICFASKQLHQEVVLAYIRRTRFELHHPTSEMLRLLRDFLGSFEDNRGFEAIRMLSFYDGSSMAGINEFVKDLPGLRSVILGMEADDFITGDEPSADSHDDDFSGDFRSITESEIEEYYQLKSFLEVVSTNKVRHMEFSCRGVDRSSHVVTDPGCPFHRVLDEGIKNSPANFTLVLNYAFGDDFGRIHTRYSQLKTAPKKV</sequence>
<dbReference type="AlphaFoldDB" id="A0A6A6T958"/>
<keyword evidence="1" id="KW-0472">Membrane</keyword>
<evidence type="ECO:0000313" key="2">
    <source>
        <dbReference type="EMBL" id="KAF2656469.1"/>
    </source>
</evidence>
<organism evidence="2 3">
    <name type="scientific">Lophiostoma macrostomum CBS 122681</name>
    <dbReference type="NCBI Taxonomy" id="1314788"/>
    <lineage>
        <taxon>Eukaryota</taxon>
        <taxon>Fungi</taxon>
        <taxon>Dikarya</taxon>
        <taxon>Ascomycota</taxon>
        <taxon>Pezizomycotina</taxon>
        <taxon>Dothideomycetes</taxon>
        <taxon>Pleosporomycetidae</taxon>
        <taxon>Pleosporales</taxon>
        <taxon>Lophiostomataceae</taxon>
        <taxon>Lophiostoma</taxon>
    </lineage>
</organism>
<evidence type="ECO:0000256" key="1">
    <source>
        <dbReference type="SAM" id="Phobius"/>
    </source>
</evidence>
<protein>
    <recommendedName>
        <fullName evidence="4">F-box domain-containing protein</fullName>
    </recommendedName>
</protein>
<name>A0A6A6T958_9PLEO</name>
<evidence type="ECO:0008006" key="4">
    <source>
        <dbReference type="Google" id="ProtNLM"/>
    </source>
</evidence>
<accession>A0A6A6T958</accession>